<gene>
    <name evidence="1" type="ORF">NUW58_g5388</name>
</gene>
<reference evidence="1" key="1">
    <citation type="submission" date="2022-10" db="EMBL/GenBank/DDBJ databases">
        <title>Genome Sequence of Xylaria curta.</title>
        <authorList>
            <person name="Buettner E."/>
        </authorList>
    </citation>
    <scope>NUCLEOTIDE SEQUENCE</scope>
    <source>
        <strain evidence="1">Babe10</strain>
    </source>
</reference>
<sequence length="1369" mass="153283">MTETSCSGLGASHTDNIHSTGITVLYAPSSPVVDICFAHGFTGHPVRTWRSKKRAMNTEPSAQKHSRRAKFGKFISRSHQDDPEPEFMYWPRDLLPGIIPRGRVLTFGYDTNIRHSLNGPISQNRLSDHATDFLSALGSYRSQDDRRPLIFVAHSLGGLLVKDTLRLSKSYEHAQPDLYRVYSSTRSLFFFGTPHAGADPCNTFHGVLLSIIKAVGFRANNEIVRTLMPGAERSKLLADDFLKMTSERDWEIYTFQEELVHSALGVKIVEDYSSCINDPQHERIVHIRADHVDMCRFTGADDPEFHKASSALLRAQERLAQEQLAQEKLARERLVNSVLSSEQRDKLLKKLNFHGIDARYMTLKKAQRKPGTGKSVSMKYLHDNSLSPENGRLVLKFFFNARGQKLEHSVEGLYRSLLWQLIRALPVSSLKSYALNQLSTLDNVTPWPVEALKEAFSSSLMSAACHEVYCFIDALDESAEEEIRDMIRFFEDIGEKVADGQLNIRVCFSSRHYPHITIHRGLQLILEDEDEHSSDIRDYIHSQLRIDHGRQEIEDEIFDRSSRIFLWAVLVIDILNRENDKGGDVSVRKRLQQIPRGLHDLFQDILTRDNDNMEEMILCIQCILFAKRPLRPEELYFAVQIGSDAEASTVWDKTSVPMKRINMFNLNASKGLAEVTKENPTVQFIHESVRDYLLRDGGLGKLLHSQQLQMNLSEAATHDTLKNICLRQILDGRLAQRLAENRSNRADMPFLQYAVAYILCHADSAQSQGSEQSDFLLKEFPRETWVKLDNQFQKHKIWHHKNEVSLLYLLAEQNLASLIHIHPRRHEGLLELNKAERFPSPILVAAISGNNEAVSALIFEAAAGVLAADRPQDLNKVEKDLLKIPRLESELSNQKNNPFYLLSLICSVGSVTLLDALWDQIVTVKTTPLIHKHINGIYRLHISATQILVAANVDRTNTLDNIRRPTSFDIDMCLIQRGAQVDTITFDGRTALMKAVEADALETVEFLLGKSANPNISGRYEYGAVPCLYLANSSTMMKSLIQNNASFPYGGRFSDPIKSIPSLVSALGELSADEIRHFLRGIPNAMVIVKVLLEFKDRVAAWTLLDRVLSIDGTTVTLKNIFGQFAPITDRFTSDLDALKLLSHVVHNGINAEDLSGRTPIAVAAGGGDHNLVEYLLKLGADPNLKGRSGQGAVTSVIESIILIGETDGQIKVLKALLQCPSVDINIQDGFGNTPLSQAAGSGNFAFVQLLLSHPAIDVNLQNTDGSTPLLSVVRLTDHGSIEHPLGDPHPRTVNALNTMRLLLSHPSIDTNLPDNDGITPLLWAAKHGDLDKMRLLLDDPRTDRKSKVILDYAKKNPDALNLLAGDTR</sequence>
<accession>A0ACC1P2B9</accession>
<evidence type="ECO:0000313" key="2">
    <source>
        <dbReference type="Proteomes" id="UP001143856"/>
    </source>
</evidence>
<name>A0ACC1P2B9_9PEZI</name>
<organism evidence="1 2">
    <name type="scientific">Xylaria curta</name>
    <dbReference type="NCBI Taxonomy" id="42375"/>
    <lineage>
        <taxon>Eukaryota</taxon>
        <taxon>Fungi</taxon>
        <taxon>Dikarya</taxon>
        <taxon>Ascomycota</taxon>
        <taxon>Pezizomycotina</taxon>
        <taxon>Sordariomycetes</taxon>
        <taxon>Xylariomycetidae</taxon>
        <taxon>Xylariales</taxon>
        <taxon>Xylariaceae</taxon>
        <taxon>Xylaria</taxon>
    </lineage>
</organism>
<proteinExistence type="predicted"/>
<comment type="caution">
    <text evidence="1">The sequence shown here is derived from an EMBL/GenBank/DDBJ whole genome shotgun (WGS) entry which is preliminary data.</text>
</comment>
<keyword evidence="2" id="KW-1185">Reference proteome</keyword>
<dbReference type="EMBL" id="JAPDGR010001058">
    <property type="protein sequence ID" value="KAJ2985713.1"/>
    <property type="molecule type" value="Genomic_DNA"/>
</dbReference>
<evidence type="ECO:0000313" key="1">
    <source>
        <dbReference type="EMBL" id="KAJ2985713.1"/>
    </source>
</evidence>
<dbReference type="Proteomes" id="UP001143856">
    <property type="component" value="Unassembled WGS sequence"/>
</dbReference>
<protein>
    <submittedName>
        <fullName evidence="1">Uncharacterized protein</fullName>
    </submittedName>
</protein>